<dbReference type="AlphaFoldDB" id="A0A9X7YFS6"/>
<dbReference type="RefSeq" id="WP_069338502.1">
    <property type="nucleotide sequence ID" value="NZ_CALUBW010000074.1"/>
</dbReference>
<proteinExistence type="predicted"/>
<dbReference type="Proteomes" id="UP000515377">
    <property type="component" value="Plasmid unnamed1"/>
</dbReference>
<name>A0A9X7YFS6_SPHYA</name>
<protein>
    <submittedName>
        <fullName evidence="3">Conjugal transfer protein</fullName>
    </submittedName>
</protein>
<feature type="region of interest" description="Disordered" evidence="1">
    <location>
        <begin position="232"/>
        <end position="267"/>
    </location>
</feature>
<organism evidence="3 4">
    <name type="scientific">Sphingobium yanoikuyae</name>
    <name type="common">Sphingomonas yanoikuyae</name>
    <dbReference type="NCBI Taxonomy" id="13690"/>
    <lineage>
        <taxon>Bacteria</taxon>
        <taxon>Pseudomonadati</taxon>
        <taxon>Pseudomonadota</taxon>
        <taxon>Alphaproteobacteria</taxon>
        <taxon>Sphingomonadales</taxon>
        <taxon>Sphingomonadaceae</taxon>
        <taxon>Sphingobium</taxon>
    </lineage>
</organism>
<feature type="transmembrane region" description="Helical" evidence="2">
    <location>
        <begin position="25"/>
        <end position="43"/>
    </location>
</feature>
<evidence type="ECO:0000313" key="4">
    <source>
        <dbReference type="Proteomes" id="UP000515377"/>
    </source>
</evidence>
<sequence length="267" mass="26737">MSRSAIRLPDCPVSQYRPRGRTRRVAIAMATSLVLLAGCTTFGTNIKGSFACGAPQGGSCAPATVIDDKALAEISGETSYRPAGPFQAPLRQAGPQRIAYAATPQASGVGPQKVLRIVFPAHVDGAGRYHETSVVQAVVDNGQWLAATDGHGPALAATQVLNVSPEILSQLGTPIPPSASAPVEVPATAPVVAVPPASAVGAPTAAAVAAARAKAREAAAGKGVPVAARAATPAPAPVGAKPKSNAPEFASGNPANRPASFSPRVED</sequence>
<keyword evidence="3" id="KW-0614">Plasmid</keyword>
<evidence type="ECO:0000313" key="3">
    <source>
        <dbReference type="EMBL" id="QNG49406.1"/>
    </source>
</evidence>
<accession>A0A9X7YFS6</accession>
<feature type="compositionally biased region" description="Low complexity" evidence="1">
    <location>
        <begin position="232"/>
        <end position="242"/>
    </location>
</feature>
<geneLocation type="plasmid" evidence="3 4">
    <name>unnamed1</name>
</geneLocation>
<dbReference type="EMBL" id="CP060123">
    <property type="protein sequence ID" value="QNG49406.1"/>
    <property type="molecule type" value="Genomic_DNA"/>
</dbReference>
<evidence type="ECO:0000256" key="2">
    <source>
        <dbReference type="SAM" id="Phobius"/>
    </source>
</evidence>
<gene>
    <name evidence="3" type="ORF">H3V42_31680</name>
</gene>
<reference evidence="3 4" key="1">
    <citation type="submission" date="2020-07" db="EMBL/GenBank/DDBJ databases">
        <title>Whole genome sequence of Sphingobium yanoikuyae A3.</title>
        <authorList>
            <person name="Han S.-S."/>
        </authorList>
    </citation>
    <scope>NUCLEOTIDE SEQUENCE [LARGE SCALE GENOMIC DNA]</scope>
    <source>
        <strain evidence="3 4">A3</strain>
        <plasmid evidence="3 4">unnamed1</plasmid>
    </source>
</reference>
<keyword evidence="2" id="KW-1133">Transmembrane helix</keyword>
<keyword evidence="2" id="KW-0812">Transmembrane</keyword>
<evidence type="ECO:0000256" key="1">
    <source>
        <dbReference type="SAM" id="MobiDB-lite"/>
    </source>
</evidence>
<keyword evidence="2" id="KW-0472">Membrane</keyword>